<feature type="domain" description="MurNAc-LAA" evidence="1">
    <location>
        <begin position="6"/>
        <end position="168"/>
    </location>
</feature>
<dbReference type="Pfam" id="PF01520">
    <property type="entry name" value="Amidase_3"/>
    <property type="match status" value="1"/>
</dbReference>
<evidence type="ECO:0000313" key="2">
    <source>
        <dbReference type="EMBL" id="DAD90285.1"/>
    </source>
</evidence>
<reference evidence="2" key="1">
    <citation type="journal article" date="2021" name="Proc. Natl. Acad. Sci. U.S.A.">
        <title>A Catalog of Tens of Thousands of Viruses from Human Metagenomes Reveals Hidden Associations with Chronic Diseases.</title>
        <authorList>
            <person name="Tisza M.J."/>
            <person name="Buck C.B."/>
        </authorList>
    </citation>
    <scope>NUCLEOTIDE SEQUENCE</scope>
    <source>
        <strain evidence="2">CtRlj31</strain>
    </source>
</reference>
<dbReference type="GO" id="GO:0008745">
    <property type="term" value="F:N-acetylmuramoyl-L-alanine amidase activity"/>
    <property type="evidence" value="ECO:0007669"/>
    <property type="project" value="InterPro"/>
</dbReference>
<dbReference type="InterPro" id="IPR006637">
    <property type="entry name" value="ChW"/>
</dbReference>
<dbReference type="EMBL" id="BK015081">
    <property type="protein sequence ID" value="DAD90285.1"/>
    <property type="molecule type" value="Genomic_DNA"/>
</dbReference>
<proteinExistence type="predicted"/>
<organism evidence="2">
    <name type="scientific">Siphoviridae sp. ctRlj31</name>
    <dbReference type="NCBI Taxonomy" id="2826338"/>
    <lineage>
        <taxon>Viruses</taxon>
        <taxon>Duplodnaviria</taxon>
        <taxon>Heunggongvirae</taxon>
        <taxon>Uroviricota</taxon>
        <taxon>Caudoviricetes</taxon>
    </lineage>
</organism>
<protein>
    <submittedName>
        <fullName evidence="2">Lysin</fullName>
    </submittedName>
</protein>
<dbReference type="SMART" id="SM00728">
    <property type="entry name" value="ChW"/>
    <property type="match status" value="4"/>
</dbReference>
<dbReference type="GO" id="GO:0009253">
    <property type="term" value="P:peptidoglycan catabolic process"/>
    <property type="evidence" value="ECO:0007669"/>
    <property type="project" value="InterPro"/>
</dbReference>
<dbReference type="InterPro" id="IPR002508">
    <property type="entry name" value="MurNAc-LAA_cat"/>
</dbReference>
<dbReference type="Pfam" id="PF07538">
    <property type="entry name" value="ChW"/>
    <property type="match status" value="5"/>
</dbReference>
<dbReference type="SUPFAM" id="SSF53187">
    <property type="entry name" value="Zn-dependent exopeptidases"/>
    <property type="match status" value="1"/>
</dbReference>
<sequence>MAHLYVIVIAGHGAGDCGAVGYGYTEAERVRALASRLSALGGGNVTVADMNRNWYADNGIMSLNIPKDWQILELHMDSAGASAKGGHVIINSAYSADQYDTALASFIGSFFPGRAKNIVPRSDLANPNRAAARGYSYRLLENGFVTNSGDLNKFNGQMDDLARGILNAFGIATASPAKEDSDGKVTAGGTSQDSVQHYGKVSYQSHIRDIGWACWQSDGRMSGTTGQNRRIEAFRLAPVGETDVVVHIKDVGDKEYKNISKDTILGTTGQNKRIEAIKITGKDTPYIYRVHQKNIGWTDWTFNGNWAGTKGKGLQIEAIEIMAAKFLVNPHVQNRGWLGERACENIIGITGHNLRLEAFKINPLNIEIKAKAHIEGIGWKDYGTVNKDTVIGTTNENKRIECLCLKGDFEYRVHIQNSGWTDWTKADGVATLGTVGQALRIEAIQFR</sequence>
<evidence type="ECO:0000259" key="1">
    <source>
        <dbReference type="Pfam" id="PF01520"/>
    </source>
</evidence>
<name>A0A8S5N6A6_9CAUD</name>
<accession>A0A8S5N6A6</accession>
<dbReference type="Gene3D" id="3.40.630.40">
    <property type="entry name" value="Zn-dependent exopeptidases"/>
    <property type="match status" value="1"/>
</dbReference>